<evidence type="ECO:0000259" key="2">
    <source>
        <dbReference type="Pfam" id="PF14338"/>
    </source>
</evidence>
<feature type="region of interest" description="Disordered" evidence="1">
    <location>
        <begin position="115"/>
        <end position="134"/>
    </location>
</feature>
<feature type="domain" description="Restriction system protein Mrr-like N-terminal" evidence="2">
    <location>
        <begin position="6"/>
        <end position="91"/>
    </location>
</feature>
<proteinExistence type="predicted"/>
<reference evidence="4" key="1">
    <citation type="journal article" date="2019" name="Int. J. Syst. Evol. Microbiol.">
        <title>The Global Catalogue of Microorganisms (GCM) 10K type strain sequencing project: providing services to taxonomists for standard genome sequencing and annotation.</title>
        <authorList>
            <consortium name="The Broad Institute Genomics Platform"/>
            <consortium name="The Broad Institute Genome Sequencing Center for Infectious Disease"/>
            <person name="Wu L."/>
            <person name="Ma J."/>
        </authorList>
    </citation>
    <scope>NUCLEOTIDE SEQUENCE [LARGE SCALE GENOMIC DNA]</scope>
    <source>
        <strain evidence="4">CCUG 56754</strain>
    </source>
</reference>
<comment type="caution">
    <text evidence="3">The sequence shown here is derived from an EMBL/GenBank/DDBJ whole genome shotgun (WGS) entry which is preliminary data.</text>
</comment>
<gene>
    <name evidence="3" type="ORF">ACFQ3N_13255</name>
</gene>
<dbReference type="Pfam" id="PF14338">
    <property type="entry name" value="Mrr_N"/>
    <property type="match status" value="1"/>
</dbReference>
<dbReference type="EMBL" id="JBHTKJ010000035">
    <property type="protein sequence ID" value="MFD1039353.1"/>
    <property type="molecule type" value="Genomic_DNA"/>
</dbReference>
<evidence type="ECO:0000313" key="4">
    <source>
        <dbReference type="Proteomes" id="UP001597040"/>
    </source>
</evidence>
<accession>A0ABW3LLT4</accession>
<dbReference type="Proteomes" id="UP001597040">
    <property type="component" value="Unassembled WGS sequence"/>
</dbReference>
<dbReference type="RefSeq" id="WP_390363014.1">
    <property type="nucleotide sequence ID" value="NZ_JBHTKJ010000035.1"/>
</dbReference>
<sequence>MTIPDYHSIMYPLLELFSDEKVHRIRDVESEIAKYFGLTEEELNLLLSSGRQGVFKNRLNWANTYLKKACLVKSSEKGTAFITERGLDVIRDDTITELNNRLLRKYPEFEKFSRRKKNNDSISSKSGPNEKVYF</sequence>
<evidence type="ECO:0000313" key="3">
    <source>
        <dbReference type="EMBL" id="MFD1039353.1"/>
    </source>
</evidence>
<organism evidence="3 4">
    <name type="scientific">Virgibacillus byunsanensis</name>
    <dbReference type="NCBI Taxonomy" id="570945"/>
    <lineage>
        <taxon>Bacteria</taxon>
        <taxon>Bacillati</taxon>
        <taxon>Bacillota</taxon>
        <taxon>Bacilli</taxon>
        <taxon>Bacillales</taxon>
        <taxon>Bacillaceae</taxon>
        <taxon>Virgibacillus</taxon>
    </lineage>
</organism>
<keyword evidence="4" id="KW-1185">Reference proteome</keyword>
<name>A0ABW3LLT4_9BACI</name>
<evidence type="ECO:0000256" key="1">
    <source>
        <dbReference type="SAM" id="MobiDB-lite"/>
    </source>
</evidence>
<dbReference type="InterPro" id="IPR025745">
    <property type="entry name" value="Mrr-like_N_dom"/>
</dbReference>
<protein>
    <submittedName>
        <fullName evidence="3">Winged helix-turn-helix domain-containing protein</fullName>
    </submittedName>
</protein>